<organism evidence="1 2">
    <name type="scientific">Shewanella electrodiphila</name>
    <dbReference type="NCBI Taxonomy" id="934143"/>
    <lineage>
        <taxon>Bacteria</taxon>
        <taxon>Pseudomonadati</taxon>
        <taxon>Pseudomonadota</taxon>
        <taxon>Gammaproteobacteria</taxon>
        <taxon>Alteromonadales</taxon>
        <taxon>Shewanellaceae</taxon>
        <taxon>Shewanella</taxon>
    </lineage>
</organism>
<reference evidence="1 2" key="1">
    <citation type="submission" date="2022-01" db="EMBL/GenBank/DDBJ databases">
        <title>Whole genome-based taxonomy of the Shewanellaceae.</title>
        <authorList>
            <person name="Martin-Rodriguez A.J."/>
        </authorList>
    </citation>
    <scope>NUCLEOTIDE SEQUENCE [LARGE SCALE GENOMIC DNA]</scope>
    <source>
        <strain evidence="1 2">DSM 24955</strain>
    </source>
</reference>
<name>A0ABT0KQ64_9GAMM</name>
<dbReference type="EMBL" id="JAKIKU010000005">
    <property type="protein sequence ID" value="MCL1045779.1"/>
    <property type="molecule type" value="Genomic_DNA"/>
</dbReference>
<dbReference type="InterPro" id="IPR011990">
    <property type="entry name" value="TPR-like_helical_dom_sf"/>
</dbReference>
<dbReference type="SUPFAM" id="SSF48452">
    <property type="entry name" value="TPR-like"/>
    <property type="match status" value="1"/>
</dbReference>
<protein>
    <submittedName>
        <fullName evidence="1">DUF924 domain-containing protein</fullName>
    </submittedName>
</protein>
<evidence type="ECO:0000313" key="1">
    <source>
        <dbReference type="EMBL" id="MCL1045779.1"/>
    </source>
</evidence>
<keyword evidence="2" id="KW-1185">Reference proteome</keyword>
<gene>
    <name evidence="1" type="ORF">L2737_10630</name>
</gene>
<accession>A0ABT0KQ64</accession>
<dbReference type="Pfam" id="PF06041">
    <property type="entry name" value="DUF924"/>
    <property type="match status" value="1"/>
</dbReference>
<proteinExistence type="predicted"/>
<dbReference type="Gene3D" id="1.20.58.320">
    <property type="entry name" value="TPR-like"/>
    <property type="match status" value="1"/>
</dbReference>
<comment type="caution">
    <text evidence="1">The sequence shown here is derived from an EMBL/GenBank/DDBJ whole genome shotgun (WGS) entry which is preliminary data.</text>
</comment>
<dbReference type="RefSeq" id="WP_248955689.1">
    <property type="nucleotide sequence ID" value="NZ_JAKIKU010000005.1"/>
</dbReference>
<evidence type="ECO:0000313" key="2">
    <source>
        <dbReference type="Proteomes" id="UP001202134"/>
    </source>
</evidence>
<dbReference type="Gene3D" id="1.25.40.10">
    <property type="entry name" value="Tetratricopeptide repeat domain"/>
    <property type="match status" value="1"/>
</dbReference>
<dbReference type="Proteomes" id="UP001202134">
    <property type="component" value="Unassembled WGS sequence"/>
</dbReference>
<dbReference type="InterPro" id="IPR010323">
    <property type="entry name" value="DUF924"/>
</dbReference>
<sequence length="181" mass="21156">MMTDFQQVISFWFDDIDKSMWFKKDNEFDRIIMSKFATLHSQAMAGELYEWRKQPQGRLAEIIVLDQFSRNMYRDSAKAFASDTLALVLAQEAVAQGQDRLLTATERSFLYMPYMHSESEVIHQQALVLFNQDGLESNYQFEKKHFDIIKQYGRYPHRNNILGRESTAAEIAFLTQPGSSF</sequence>